<dbReference type="InterPro" id="IPR006447">
    <property type="entry name" value="Myb_dom_plants"/>
</dbReference>
<dbReference type="Proteomes" id="UP001632038">
    <property type="component" value="Unassembled WGS sequence"/>
</dbReference>
<dbReference type="PROSITE" id="PS50090">
    <property type="entry name" value="MYB_LIKE"/>
    <property type="match status" value="1"/>
</dbReference>
<keyword evidence="2" id="KW-0805">Transcription regulation</keyword>
<comment type="caution">
    <text evidence="9">The sequence shown here is derived from an EMBL/GenBank/DDBJ whole genome shotgun (WGS) entry which is preliminary data.</text>
</comment>
<dbReference type="CDD" id="cd00167">
    <property type="entry name" value="SANT"/>
    <property type="match status" value="1"/>
</dbReference>
<gene>
    <name evidence="9" type="ORF">CASFOL_021852</name>
</gene>
<dbReference type="SUPFAM" id="SSF46689">
    <property type="entry name" value="Homeodomain-like"/>
    <property type="match status" value="1"/>
</dbReference>
<organism evidence="9 10">
    <name type="scientific">Castilleja foliolosa</name>
    <dbReference type="NCBI Taxonomy" id="1961234"/>
    <lineage>
        <taxon>Eukaryota</taxon>
        <taxon>Viridiplantae</taxon>
        <taxon>Streptophyta</taxon>
        <taxon>Embryophyta</taxon>
        <taxon>Tracheophyta</taxon>
        <taxon>Spermatophyta</taxon>
        <taxon>Magnoliopsida</taxon>
        <taxon>eudicotyledons</taxon>
        <taxon>Gunneridae</taxon>
        <taxon>Pentapetalae</taxon>
        <taxon>asterids</taxon>
        <taxon>lamiids</taxon>
        <taxon>Lamiales</taxon>
        <taxon>Orobanchaceae</taxon>
        <taxon>Pedicularideae</taxon>
        <taxon>Castillejinae</taxon>
        <taxon>Castilleja</taxon>
    </lineage>
</organism>
<keyword evidence="3" id="KW-0238">DNA-binding</keyword>
<comment type="subcellular location">
    <subcellularLocation>
        <location evidence="1">Nucleus</location>
    </subcellularLocation>
</comment>
<evidence type="ECO:0000259" key="7">
    <source>
        <dbReference type="PROSITE" id="PS51293"/>
    </source>
</evidence>
<dbReference type="GO" id="GO:0005634">
    <property type="term" value="C:nucleus"/>
    <property type="evidence" value="ECO:0007669"/>
    <property type="project" value="UniProtKB-SubCell"/>
</dbReference>
<dbReference type="PROSITE" id="PS51294">
    <property type="entry name" value="HTH_MYB"/>
    <property type="match status" value="1"/>
</dbReference>
<protein>
    <submittedName>
        <fullName evidence="9">Uncharacterized protein</fullName>
    </submittedName>
</protein>
<evidence type="ECO:0000256" key="2">
    <source>
        <dbReference type="ARBA" id="ARBA00023015"/>
    </source>
</evidence>
<keyword evidence="10" id="KW-1185">Reference proteome</keyword>
<dbReference type="Pfam" id="PF00249">
    <property type="entry name" value="Myb_DNA-binding"/>
    <property type="match status" value="1"/>
</dbReference>
<dbReference type="InterPro" id="IPR009057">
    <property type="entry name" value="Homeodomain-like_sf"/>
</dbReference>
<dbReference type="NCBIfam" id="TIGR01557">
    <property type="entry name" value="myb_SHAQKYF"/>
    <property type="match status" value="1"/>
</dbReference>
<evidence type="ECO:0000256" key="1">
    <source>
        <dbReference type="ARBA" id="ARBA00004123"/>
    </source>
</evidence>
<dbReference type="GO" id="GO:0006355">
    <property type="term" value="P:regulation of DNA-templated transcription"/>
    <property type="evidence" value="ECO:0007669"/>
    <property type="project" value="UniProtKB-ARBA"/>
</dbReference>
<feature type="domain" description="HTH myb-type" evidence="8">
    <location>
        <begin position="71"/>
        <end position="120"/>
    </location>
</feature>
<evidence type="ECO:0000259" key="6">
    <source>
        <dbReference type="PROSITE" id="PS50090"/>
    </source>
</evidence>
<dbReference type="PROSITE" id="PS51293">
    <property type="entry name" value="SANT"/>
    <property type="match status" value="1"/>
</dbReference>
<dbReference type="InterPro" id="IPR052245">
    <property type="entry name" value="Plant_Stress_Dev_TF"/>
</dbReference>
<dbReference type="GO" id="GO:0003677">
    <property type="term" value="F:DNA binding"/>
    <property type="evidence" value="ECO:0007669"/>
    <property type="project" value="UniProtKB-KW"/>
</dbReference>
<evidence type="ECO:0000256" key="5">
    <source>
        <dbReference type="ARBA" id="ARBA00023242"/>
    </source>
</evidence>
<dbReference type="Gene3D" id="1.10.10.60">
    <property type="entry name" value="Homeodomain-like"/>
    <property type="match status" value="1"/>
</dbReference>
<dbReference type="PANTHER" id="PTHR44191:SF2">
    <property type="entry name" value="TRANSCRIPTION FACTOR MYBS1"/>
    <property type="match status" value="1"/>
</dbReference>
<dbReference type="EMBL" id="JAVIJP010000028">
    <property type="protein sequence ID" value="KAL3634798.1"/>
    <property type="molecule type" value="Genomic_DNA"/>
</dbReference>
<reference evidence="10" key="1">
    <citation type="journal article" date="2024" name="IScience">
        <title>Strigolactones Initiate the Formation of Haustorium-like Structures in Castilleja.</title>
        <authorList>
            <person name="Buerger M."/>
            <person name="Peterson D."/>
            <person name="Chory J."/>
        </authorList>
    </citation>
    <scope>NUCLEOTIDE SEQUENCE [LARGE SCALE GENOMIC DNA]</scope>
</reference>
<dbReference type="InterPro" id="IPR017930">
    <property type="entry name" value="Myb_dom"/>
</dbReference>
<evidence type="ECO:0000259" key="8">
    <source>
        <dbReference type="PROSITE" id="PS51294"/>
    </source>
</evidence>
<evidence type="ECO:0000256" key="4">
    <source>
        <dbReference type="ARBA" id="ARBA00023163"/>
    </source>
</evidence>
<proteinExistence type="predicted"/>
<dbReference type="PANTHER" id="PTHR44191">
    <property type="entry name" value="TRANSCRIPTION FACTOR KUA1"/>
    <property type="match status" value="1"/>
</dbReference>
<evidence type="ECO:0000256" key="3">
    <source>
        <dbReference type="ARBA" id="ARBA00023125"/>
    </source>
</evidence>
<evidence type="ECO:0000313" key="9">
    <source>
        <dbReference type="EMBL" id="KAL3634798.1"/>
    </source>
</evidence>
<feature type="domain" description="SANT" evidence="7">
    <location>
        <begin position="72"/>
        <end position="120"/>
    </location>
</feature>
<evidence type="ECO:0000313" key="10">
    <source>
        <dbReference type="Proteomes" id="UP001632038"/>
    </source>
</evidence>
<keyword evidence="4" id="KW-0804">Transcription</keyword>
<accession>A0ABD3CXR3</accession>
<dbReference type="AlphaFoldDB" id="A0ABD3CXR3"/>
<dbReference type="InterPro" id="IPR001005">
    <property type="entry name" value="SANT/Myb"/>
</dbReference>
<dbReference type="SMART" id="SM00717">
    <property type="entry name" value="SANT"/>
    <property type="match status" value="1"/>
</dbReference>
<sequence length="257" mass="28595">MDTDWTFSSCSWLWEEDSEFKNECVGSQLTNNADKTFEFSNVTLPHYHQSNDNSDHTEKKKTLRGINRGIPWTEEEHRRFLDGLEIYGRGDWKNIAKFSVKTKSNSQVASHAQKYFKRLNSANKDSKRHSINDVTTHDHQVTMPAVLKSTTTGNVPGNNDSALMNALSEIERLMQDDCGGVPITPSSFGIPATPKIQSLVQDDVVPNLSSFEFPCGSDMKQPSVQEIGVMGSGSSGIPAAETVDPEVFILPHFLDID</sequence>
<dbReference type="InterPro" id="IPR017884">
    <property type="entry name" value="SANT_dom"/>
</dbReference>
<keyword evidence="5" id="KW-0539">Nucleus</keyword>
<feature type="domain" description="Myb-like" evidence="6">
    <location>
        <begin position="71"/>
        <end position="116"/>
    </location>
</feature>
<name>A0ABD3CXR3_9LAMI</name>